<dbReference type="GO" id="GO:0030170">
    <property type="term" value="F:pyridoxal phosphate binding"/>
    <property type="evidence" value="ECO:0007669"/>
    <property type="project" value="InterPro"/>
</dbReference>
<dbReference type="PANTHER" id="PTHR43094">
    <property type="entry name" value="AMINOTRANSFERASE"/>
    <property type="match status" value="1"/>
</dbReference>
<reference evidence="4 5" key="1">
    <citation type="submission" date="2019-12" db="EMBL/GenBank/DDBJ databases">
        <title>Shinella kummerowiae sp. nov., a symbiotic bacterium isolated from root nodules of the herbal legume Kummerowia stipulacea.</title>
        <authorList>
            <person name="Gao J."/>
        </authorList>
    </citation>
    <scope>NUCLEOTIDE SEQUENCE [LARGE SCALE GENOMIC DNA]</scope>
    <source>
        <strain evidence="4 5">CCBAU 25048</strain>
    </source>
</reference>
<dbReference type="CDD" id="cd00610">
    <property type="entry name" value="OAT_like"/>
    <property type="match status" value="1"/>
</dbReference>
<dbReference type="InterPro" id="IPR015422">
    <property type="entry name" value="PyrdxlP-dep_Trfase_small"/>
</dbReference>
<dbReference type="Proteomes" id="UP000435802">
    <property type="component" value="Unassembled WGS sequence"/>
</dbReference>
<keyword evidence="4" id="KW-0032">Aminotransferase</keyword>
<evidence type="ECO:0000256" key="3">
    <source>
        <dbReference type="RuleBase" id="RU003560"/>
    </source>
</evidence>
<keyword evidence="5" id="KW-1185">Reference proteome</keyword>
<evidence type="ECO:0000313" key="5">
    <source>
        <dbReference type="Proteomes" id="UP000435802"/>
    </source>
</evidence>
<dbReference type="OrthoDB" id="9801834at2"/>
<proteinExistence type="inferred from homology"/>
<evidence type="ECO:0000256" key="1">
    <source>
        <dbReference type="ARBA" id="ARBA00008954"/>
    </source>
</evidence>
<evidence type="ECO:0000313" key="4">
    <source>
        <dbReference type="EMBL" id="MXN46385.1"/>
    </source>
</evidence>
<dbReference type="NCBIfam" id="NF004755">
    <property type="entry name" value="PRK06082.1"/>
    <property type="match status" value="1"/>
</dbReference>
<dbReference type="SUPFAM" id="SSF53383">
    <property type="entry name" value="PLP-dependent transferases"/>
    <property type="match status" value="1"/>
</dbReference>
<dbReference type="GO" id="GO:0008483">
    <property type="term" value="F:transaminase activity"/>
    <property type="evidence" value="ECO:0007669"/>
    <property type="project" value="UniProtKB-KW"/>
</dbReference>
<organism evidence="4 5">
    <name type="scientific">Shinella kummerowiae</name>
    <dbReference type="NCBI Taxonomy" id="417745"/>
    <lineage>
        <taxon>Bacteria</taxon>
        <taxon>Pseudomonadati</taxon>
        <taxon>Pseudomonadota</taxon>
        <taxon>Alphaproteobacteria</taxon>
        <taxon>Hyphomicrobiales</taxon>
        <taxon>Rhizobiaceae</taxon>
        <taxon>Shinella</taxon>
    </lineage>
</organism>
<name>A0A6N8SBD8_9HYPH</name>
<dbReference type="EMBL" id="WUMK01000005">
    <property type="protein sequence ID" value="MXN46385.1"/>
    <property type="molecule type" value="Genomic_DNA"/>
</dbReference>
<dbReference type="InterPro" id="IPR015424">
    <property type="entry name" value="PyrdxlP-dep_Trfase"/>
</dbReference>
<dbReference type="RefSeq" id="WP_160859925.1">
    <property type="nucleotide sequence ID" value="NZ_WUMK01000005.1"/>
</dbReference>
<accession>A0A6N8SBD8</accession>
<gene>
    <name evidence="4" type="ORF">GR138_14405</name>
</gene>
<evidence type="ECO:0000256" key="2">
    <source>
        <dbReference type="ARBA" id="ARBA00022898"/>
    </source>
</evidence>
<protein>
    <submittedName>
        <fullName evidence="4">Aspartate aminotransferase family protein</fullName>
    </submittedName>
</protein>
<dbReference type="PANTHER" id="PTHR43094:SF1">
    <property type="entry name" value="AMINOTRANSFERASE CLASS-III"/>
    <property type="match status" value="1"/>
</dbReference>
<dbReference type="Gene3D" id="3.90.1150.10">
    <property type="entry name" value="Aspartate Aminotransferase, domain 1"/>
    <property type="match status" value="1"/>
</dbReference>
<dbReference type="InterPro" id="IPR005814">
    <property type="entry name" value="Aminotrans_3"/>
</dbReference>
<keyword evidence="2 3" id="KW-0663">Pyridoxal phosphate</keyword>
<dbReference type="PIRSF" id="PIRSF000521">
    <property type="entry name" value="Transaminase_4ab_Lys_Orn"/>
    <property type="match status" value="1"/>
</dbReference>
<dbReference type="Gene3D" id="3.40.640.10">
    <property type="entry name" value="Type I PLP-dependent aspartate aminotransferase-like (Major domain)"/>
    <property type="match status" value="1"/>
</dbReference>
<comment type="caution">
    <text evidence="4">The sequence shown here is derived from an EMBL/GenBank/DDBJ whole genome shotgun (WGS) entry which is preliminary data.</text>
</comment>
<sequence length="453" mass="48439">MKATAPALVHTEGEANTSAERRVWNARMGDEPTQSLVARDAAAFLHQSLSSPCLTAIAKAEGIWIEDMAGRRYMDFHGNSVHHIGYGHPRLKQAIKDQIDDLCFAPRRFTCEPAVELAEMLGRLAPGDLGKVLFTTGGSDAIEVALKLARAATGRFKTLSFWDAFHGAGFGASSVGGEATFRSGIAGPLLPGAEHVAPWASRHCAYGQDNLEGSARACANMISYVLAREGDFAALVAEPMRATPNPPMPGFWKQVREACDRHGTLLIFDEIPTGLGKTGRFFACEHDDVVPDILVLGKSLGGGILPIAGVVARRDLDVAGDYAIGHYTHEKNPVTTRAALTTISIILEEGLAERAAELGAYAMDRLGAFGERCATIGDVRGRGLLFGIEIVSSRTDFAPDNALAERAYYRCLDAGLSLKISQGNVMTLSPPLVISREELDQALTIVEQAILAG</sequence>
<dbReference type="Pfam" id="PF00202">
    <property type="entry name" value="Aminotran_3"/>
    <property type="match status" value="1"/>
</dbReference>
<dbReference type="InterPro" id="IPR015421">
    <property type="entry name" value="PyrdxlP-dep_Trfase_major"/>
</dbReference>
<keyword evidence="4" id="KW-0808">Transferase</keyword>
<dbReference type="AlphaFoldDB" id="A0A6N8SBD8"/>
<comment type="similarity">
    <text evidence="1 3">Belongs to the class-III pyridoxal-phosphate-dependent aminotransferase family.</text>
</comment>